<reference evidence="3" key="1">
    <citation type="journal article" date="2010" name="Stand. Genomic Sci.">
        <title>Complete genome sequence of 'Thermobaculum terrenum' type strain (YNP1).</title>
        <authorList>
            <person name="Kiss H."/>
            <person name="Cleland D."/>
            <person name="Lapidus A."/>
            <person name="Lucas S."/>
            <person name="Glavina Del Rio T."/>
            <person name="Nolan M."/>
            <person name="Tice H."/>
            <person name="Han C."/>
            <person name="Goodwin L."/>
            <person name="Pitluck S."/>
            <person name="Liolios K."/>
            <person name="Ivanova N."/>
            <person name="Mavromatis K."/>
            <person name="Ovchinnikova G."/>
            <person name="Pati A."/>
            <person name="Chen A."/>
            <person name="Palaniappan K."/>
            <person name="Land M."/>
            <person name="Hauser L."/>
            <person name="Chang Y."/>
            <person name="Jeffries C."/>
            <person name="Lu M."/>
            <person name="Brettin T."/>
            <person name="Detter J."/>
            <person name="Goker M."/>
            <person name="Tindall B."/>
            <person name="Beck B."/>
            <person name="McDermott T."/>
            <person name="Woyke T."/>
            <person name="Bristow J."/>
            <person name="Eisen J."/>
            <person name="Markowitz V."/>
            <person name="Hugenholtz P."/>
            <person name="Kyrpides N."/>
            <person name="Klenk H."/>
            <person name="Cheng J."/>
        </authorList>
    </citation>
    <scope>NUCLEOTIDE SEQUENCE [LARGE SCALE GENOMIC DNA]</scope>
    <source>
        <strain evidence="3">ATCC BAA-798 / YNP1</strain>
    </source>
</reference>
<dbReference type="eggNOG" id="COG3415">
    <property type="taxonomic scope" value="Bacteria"/>
</dbReference>
<dbReference type="PANTHER" id="PTHR34179">
    <property type="entry name" value="TUMOR PROTEIN P53-INDUCIBLE PROTEIN 13"/>
    <property type="match status" value="1"/>
</dbReference>
<keyword evidence="1" id="KW-0472">Membrane</keyword>
<sequence>MGQKLNVRNNNALILGIVIGAIVLGIAIVAFLVLTSSSTNKDLGSYVPQEQRIPNEGRSHVATGTKVNYKHNPPASGPHWPSPANWGIYKEQVPTEAWVHNLEHGGIVVLYNCRQNCREVQNQLEDLYNSIPPDPVFSEKKILITPYPSLQTSFAALAWDYYLPMESLDNQLVLRFYREHINKGPELVP</sequence>
<dbReference type="KEGG" id="ttr:Tter_1129"/>
<dbReference type="PANTHER" id="PTHR34179:SF1">
    <property type="entry name" value="TUMOR PROTEIN P53-INDUCIBLE PROTEIN 13"/>
    <property type="match status" value="1"/>
</dbReference>
<dbReference type="Pfam" id="PF11303">
    <property type="entry name" value="DUF3105"/>
    <property type="match status" value="1"/>
</dbReference>
<dbReference type="HOGENOM" id="CLU_116209_0_0_0"/>
<keyword evidence="1" id="KW-0812">Transmembrane</keyword>
<gene>
    <name evidence="2" type="ordered locus">Tter_1129</name>
</gene>
<dbReference type="GO" id="GO:0005737">
    <property type="term" value="C:cytoplasm"/>
    <property type="evidence" value="ECO:0007669"/>
    <property type="project" value="TreeGrafter"/>
</dbReference>
<evidence type="ECO:0008006" key="4">
    <source>
        <dbReference type="Google" id="ProtNLM"/>
    </source>
</evidence>
<dbReference type="AlphaFoldDB" id="D1CB79"/>
<keyword evidence="1" id="KW-1133">Transmembrane helix</keyword>
<feature type="transmembrane region" description="Helical" evidence="1">
    <location>
        <begin position="12"/>
        <end position="34"/>
    </location>
</feature>
<evidence type="ECO:0000256" key="1">
    <source>
        <dbReference type="SAM" id="Phobius"/>
    </source>
</evidence>
<organism evidence="2 3">
    <name type="scientific">Thermobaculum terrenum (strain ATCC BAA-798 / CCMEE 7001 / YNP1)</name>
    <dbReference type="NCBI Taxonomy" id="525904"/>
    <lineage>
        <taxon>Bacteria</taxon>
        <taxon>Bacillati</taxon>
        <taxon>Chloroflexota</taxon>
        <taxon>Chloroflexia</taxon>
        <taxon>Candidatus Thermobaculales</taxon>
        <taxon>Candidatus Thermobaculaceae</taxon>
        <taxon>Thermobaculum</taxon>
    </lineage>
</organism>
<dbReference type="Proteomes" id="UP000000323">
    <property type="component" value="Chromosome 1"/>
</dbReference>
<keyword evidence="3" id="KW-1185">Reference proteome</keyword>
<dbReference type="EMBL" id="CP001825">
    <property type="protein sequence ID" value="ACZ42044.1"/>
    <property type="molecule type" value="Genomic_DNA"/>
</dbReference>
<dbReference type="InterPro" id="IPR021454">
    <property type="entry name" value="DUF3105"/>
</dbReference>
<evidence type="ECO:0000313" key="2">
    <source>
        <dbReference type="EMBL" id="ACZ42044.1"/>
    </source>
</evidence>
<dbReference type="RefSeq" id="WP_012875079.1">
    <property type="nucleotide sequence ID" value="NC_013525.1"/>
</dbReference>
<proteinExistence type="predicted"/>
<accession>D1CB79</accession>
<dbReference type="STRING" id="525904.Tter_1129"/>
<name>D1CB79_THET1</name>
<evidence type="ECO:0000313" key="3">
    <source>
        <dbReference type="Proteomes" id="UP000000323"/>
    </source>
</evidence>
<protein>
    <recommendedName>
        <fullName evidence="4">DUF3105 domain-containing protein</fullName>
    </recommendedName>
</protein>